<reference evidence="25 26" key="1">
    <citation type="submission" date="2015-04" db="EMBL/GenBank/DDBJ databases">
        <authorList>
            <person name="Syromyatnikov M.Y."/>
            <person name="Popov V.N."/>
        </authorList>
    </citation>
    <scope>NUCLEOTIDE SEQUENCE [LARGE SCALE GENOMIC DNA]</scope>
</reference>
<dbReference type="Pfam" id="PF02770">
    <property type="entry name" value="Acyl-CoA_dh_M"/>
    <property type="match status" value="1"/>
</dbReference>
<dbReference type="Gene3D" id="1.10.540.10">
    <property type="entry name" value="Acyl-CoA dehydrogenase/oxidase, N-terminal domain"/>
    <property type="match status" value="1"/>
</dbReference>
<accession>A0A1J1HS93</accession>
<comment type="subcellular location">
    <subcellularLocation>
        <location evidence="2">Mitochondrion</location>
    </subcellularLocation>
</comment>
<feature type="binding site" evidence="19">
    <location>
        <position position="300"/>
    </location>
    <ligand>
        <name>FAD</name>
        <dbReference type="ChEBI" id="CHEBI:57692"/>
    </ligand>
</feature>
<dbReference type="Pfam" id="PF02771">
    <property type="entry name" value="Acyl-CoA_dh_N"/>
    <property type="match status" value="1"/>
</dbReference>
<feature type="domain" description="Acyl-CoA oxidase/dehydrogenase middle" evidence="23">
    <location>
        <begin position="153"/>
        <end position="249"/>
    </location>
</feature>
<dbReference type="Gene3D" id="1.20.140.10">
    <property type="entry name" value="Butyryl-CoA Dehydrogenase, subunit A, domain 3"/>
    <property type="match status" value="1"/>
</dbReference>
<dbReference type="InterPro" id="IPR006089">
    <property type="entry name" value="Acyl-CoA_DH_CS"/>
</dbReference>
<dbReference type="PANTHER" id="PTHR43884:SF12">
    <property type="entry name" value="ISOVALERYL-COA DEHYDROGENASE, MITOCHONDRIAL-RELATED"/>
    <property type="match status" value="1"/>
</dbReference>
<comment type="similarity">
    <text evidence="4 20">Belongs to the acyl-CoA dehydrogenase family.</text>
</comment>
<feature type="binding site" evidence="18">
    <location>
        <position position="265"/>
    </location>
    <ligand>
        <name>substrate</name>
    </ligand>
</feature>
<dbReference type="InterPro" id="IPR013786">
    <property type="entry name" value="AcylCoA_DH/ox_N"/>
</dbReference>
<dbReference type="CDD" id="cd01156">
    <property type="entry name" value="IVD"/>
    <property type="match status" value="1"/>
</dbReference>
<evidence type="ECO:0000256" key="4">
    <source>
        <dbReference type="ARBA" id="ARBA00009347"/>
    </source>
</evidence>
<comment type="cofactor">
    <cofactor evidence="1 19 20">
        <name>FAD</name>
        <dbReference type="ChEBI" id="CHEBI:57692"/>
    </cofactor>
</comment>
<evidence type="ECO:0000256" key="18">
    <source>
        <dbReference type="PIRSR" id="PIRSR634183-2"/>
    </source>
</evidence>
<dbReference type="InterPro" id="IPR009075">
    <property type="entry name" value="AcylCo_DH/oxidase_C"/>
</dbReference>
<evidence type="ECO:0000256" key="3">
    <source>
        <dbReference type="ARBA" id="ARBA00004898"/>
    </source>
</evidence>
<keyword evidence="7 20" id="KW-0285">Flavoprotein</keyword>
<keyword evidence="10 20" id="KW-0560">Oxidoreductase</keyword>
<dbReference type="InterPro" id="IPR034183">
    <property type="entry name" value="IVD"/>
</dbReference>
<feature type="binding site" evidence="19">
    <location>
        <position position="311"/>
    </location>
    <ligand>
        <name>FAD</name>
        <dbReference type="ChEBI" id="CHEBI:57692"/>
    </ligand>
</feature>
<dbReference type="GO" id="GO:0005739">
    <property type="term" value="C:mitochondrion"/>
    <property type="evidence" value="ECO:0007669"/>
    <property type="project" value="UniProtKB-SubCell"/>
</dbReference>
<dbReference type="AlphaFoldDB" id="A0A1J1HS93"/>
<feature type="binding site" evidence="19">
    <location>
        <begin position="187"/>
        <end position="189"/>
    </location>
    <ligand>
        <name>FAD</name>
        <dbReference type="ChEBI" id="CHEBI:57692"/>
    </ligand>
</feature>
<organism evidence="25 26">
    <name type="scientific">Clunio marinus</name>
    <dbReference type="NCBI Taxonomy" id="568069"/>
    <lineage>
        <taxon>Eukaryota</taxon>
        <taxon>Metazoa</taxon>
        <taxon>Ecdysozoa</taxon>
        <taxon>Arthropoda</taxon>
        <taxon>Hexapoda</taxon>
        <taxon>Insecta</taxon>
        <taxon>Pterygota</taxon>
        <taxon>Neoptera</taxon>
        <taxon>Endopterygota</taxon>
        <taxon>Diptera</taxon>
        <taxon>Nematocera</taxon>
        <taxon>Chironomoidea</taxon>
        <taxon>Chironomidae</taxon>
        <taxon>Clunio</taxon>
    </lineage>
</organism>
<dbReference type="InterPro" id="IPR037069">
    <property type="entry name" value="AcylCoA_DH/ox_N_sf"/>
</dbReference>
<name>A0A1J1HS93_9DIPT</name>
<dbReference type="InterPro" id="IPR009100">
    <property type="entry name" value="AcylCoA_DH/oxidase_NM_dom_sf"/>
</dbReference>
<evidence type="ECO:0000256" key="19">
    <source>
        <dbReference type="PIRSR" id="PIRSR634183-3"/>
    </source>
</evidence>
<comment type="catalytic activity">
    <reaction evidence="13">
        <text>butanoyl-CoA + oxidized [electron-transfer flavoprotein] + H(+) = (2E)-butenoyl-CoA + reduced [electron-transfer flavoprotein]</text>
        <dbReference type="Rhea" id="RHEA:24004"/>
        <dbReference type="Rhea" id="RHEA-COMP:10685"/>
        <dbReference type="Rhea" id="RHEA-COMP:10686"/>
        <dbReference type="ChEBI" id="CHEBI:15378"/>
        <dbReference type="ChEBI" id="CHEBI:57332"/>
        <dbReference type="ChEBI" id="CHEBI:57371"/>
        <dbReference type="ChEBI" id="CHEBI:57692"/>
        <dbReference type="ChEBI" id="CHEBI:58307"/>
        <dbReference type="EC" id="1.3.8.1"/>
    </reaction>
</comment>
<dbReference type="InterPro" id="IPR006091">
    <property type="entry name" value="Acyl-CoA_Oxase/DH_mid-dom"/>
</dbReference>
<keyword evidence="9" id="KW-0809">Transit peptide</keyword>
<sequence length="565" mass="62885">MLRSCGKILQNVSFRVSSIRTMTHYPIDDAMFGLSEEQSALRQTVFNFAQKELAPFAYEIDKNNEFKDLRSFWKKMGSLGLLGITAATEYGGTGGSYLDHAIINEEISRASGAISLSYGAHSNLCVNQINRNGSHEQKEKYLPKLCSGEHMGALAMSEAGSGSDVVSMKLKAEKKGDYYVLNGTKFWITNGPDADVLVVYAKTDTNVSPQHGITAFLIEKNFEGFSTGPKLDKLGIRGSGTCELIFQDCKVPATNVLGDLNKGVYVLMSGLDYERMVLAGGPVGLMQAACDVAFEYAHSRKQFNQRIGEFQLLQGKMADMYTTLNACRSYLYNVAKACDLGKANPKDCAGVILYCAEKATQVGLDAIQILGDGSKKCPICKISANFKNVMKLPDTMKVFFKPVSLAKPAQIMDFQRKHQKRLVKLASEYKVKTAKIKAKIEKEDLEIKKMLTAYEKLVSRRKQMQEKLYKIYLANQKRKPEMMYRDSRENTMSTSVSHISNHSSLSHSRTFINPNSSMTKGKSGSSFFNEDAPMLQSQSKRVNKQCNFFQNSSLPSQSSRKPFFA</sequence>
<evidence type="ECO:0000256" key="21">
    <source>
        <dbReference type="SAM" id="MobiDB-lite"/>
    </source>
</evidence>
<evidence type="ECO:0000256" key="9">
    <source>
        <dbReference type="ARBA" id="ARBA00022946"/>
    </source>
</evidence>
<evidence type="ECO:0000256" key="11">
    <source>
        <dbReference type="ARBA" id="ARBA00023128"/>
    </source>
</evidence>
<evidence type="ECO:0000256" key="15">
    <source>
        <dbReference type="ARBA" id="ARBA00048375"/>
    </source>
</evidence>
<evidence type="ECO:0000313" key="26">
    <source>
        <dbReference type="Proteomes" id="UP000183832"/>
    </source>
</evidence>
<evidence type="ECO:0000256" key="6">
    <source>
        <dbReference type="ARBA" id="ARBA00018258"/>
    </source>
</evidence>
<feature type="active site" description="Proton acceptor" evidence="17">
    <location>
        <position position="274"/>
    </location>
</feature>
<keyword evidence="11" id="KW-0496">Mitochondrion</keyword>
<evidence type="ECO:0000313" key="25">
    <source>
        <dbReference type="EMBL" id="CRK90394.1"/>
    </source>
</evidence>
<dbReference type="FunFam" id="2.40.110.10:FF:000004">
    <property type="entry name" value="Isovaleryl-CoA dehydrogenase, mitochondrial"/>
    <property type="match status" value="1"/>
</dbReference>
<gene>
    <name evidence="25" type="ORF">CLUMA_CG003991</name>
</gene>
<dbReference type="SUPFAM" id="SSF56645">
    <property type="entry name" value="Acyl-CoA dehydrogenase NM domain-like"/>
    <property type="match status" value="1"/>
</dbReference>
<dbReference type="GO" id="GO:0006552">
    <property type="term" value="P:L-leucine catabolic process"/>
    <property type="evidence" value="ECO:0007669"/>
    <property type="project" value="UniProtKB-UniPathway"/>
</dbReference>
<comment type="pathway">
    <text evidence="3">Amino-acid degradation; L-leucine degradation; (S)-3-hydroxy-3-methylglutaryl-CoA from 3-isovaleryl-CoA: step 1/3.</text>
</comment>
<proteinExistence type="inferred from homology"/>
<evidence type="ECO:0000256" key="1">
    <source>
        <dbReference type="ARBA" id="ARBA00001974"/>
    </source>
</evidence>
<evidence type="ECO:0000256" key="8">
    <source>
        <dbReference type="ARBA" id="ARBA00022827"/>
    </source>
</evidence>
<evidence type="ECO:0000256" key="16">
    <source>
        <dbReference type="ARBA" id="ARBA00052875"/>
    </source>
</evidence>
<dbReference type="GO" id="GO:0008470">
    <property type="term" value="F:3-methylbutanoyl-CoA dehydrogenase activity"/>
    <property type="evidence" value="ECO:0007669"/>
    <property type="project" value="UniProtKB-EC"/>
</dbReference>
<dbReference type="SUPFAM" id="SSF47203">
    <property type="entry name" value="Acyl-CoA dehydrogenase C-terminal domain-like"/>
    <property type="match status" value="1"/>
</dbReference>
<keyword evidence="8 19" id="KW-0274">FAD</keyword>
<dbReference type="InterPro" id="IPR036250">
    <property type="entry name" value="AcylCo_DH-like_C"/>
</dbReference>
<dbReference type="OrthoDB" id="9988775at2759"/>
<keyword evidence="26" id="KW-1185">Reference proteome</keyword>
<evidence type="ECO:0000256" key="12">
    <source>
        <dbReference type="ARBA" id="ARBA00045583"/>
    </source>
</evidence>
<evidence type="ECO:0000256" key="10">
    <source>
        <dbReference type="ARBA" id="ARBA00023002"/>
    </source>
</evidence>
<feature type="region of interest" description="Disordered" evidence="21">
    <location>
        <begin position="505"/>
        <end position="539"/>
    </location>
</feature>
<dbReference type="Gene3D" id="2.40.110.10">
    <property type="entry name" value="Butyryl-CoA Dehydrogenase, subunit A, domain 2"/>
    <property type="match status" value="1"/>
</dbReference>
<feature type="binding site" evidence="18">
    <location>
        <position position="163"/>
    </location>
    <ligand>
        <name>substrate</name>
    </ligand>
</feature>
<dbReference type="EC" id="1.3.8.4" evidence="5"/>
<dbReference type="PANTHER" id="PTHR43884">
    <property type="entry name" value="ACYL-COA DEHYDROGENASE"/>
    <property type="match status" value="1"/>
</dbReference>
<evidence type="ECO:0000256" key="7">
    <source>
        <dbReference type="ARBA" id="ARBA00022630"/>
    </source>
</evidence>
<dbReference type="PROSITE" id="PS00072">
    <property type="entry name" value="ACYL_COA_DH_1"/>
    <property type="match status" value="1"/>
</dbReference>
<evidence type="ECO:0000256" key="13">
    <source>
        <dbReference type="ARBA" id="ARBA00047736"/>
    </source>
</evidence>
<evidence type="ECO:0000256" key="20">
    <source>
        <dbReference type="RuleBase" id="RU362125"/>
    </source>
</evidence>
<evidence type="ECO:0000256" key="17">
    <source>
        <dbReference type="PIRSR" id="PIRSR634183-1"/>
    </source>
</evidence>
<evidence type="ECO:0000256" key="14">
    <source>
        <dbReference type="ARBA" id="ARBA00048345"/>
    </source>
</evidence>
<evidence type="ECO:0000259" key="23">
    <source>
        <dbReference type="Pfam" id="PF02770"/>
    </source>
</evidence>
<protein>
    <recommendedName>
        <fullName evidence="6">Isovaleryl-CoA dehydrogenase, mitochondrial</fullName>
        <ecNumber evidence="5">1.3.8.4</ecNumber>
    </recommendedName>
</protein>
<feature type="domain" description="Acyl-CoA dehydrogenase/oxidase C-terminal" evidence="22">
    <location>
        <begin position="261"/>
        <end position="372"/>
    </location>
</feature>
<dbReference type="UniPathway" id="UPA00363">
    <property type="reaction ID" value="UER00860"/>
</dbReference>
<evidence type="ECO:0000256" key="2">
    <source>
        <dbReference type="ARBA" id="ARBA00004173"/>
    </source>
</evidence>
<dbReference type="GO" id="GO:0050660">
    <property type="term" value="F:flavin adenine dinucleotide binding"/>
    <property type="evidence" value="ECO:0007669"/>
    <property type="project" value="InterPro"/>
</dbReference>
<feature type="binding site" evidence="19">
    <location>
        <begin position="154"/>
        <end position="163"/>
    </location>
    <ligand>
        <name>FAD</name>
        <dbReference type="ChEBI" id="CHEBI:57692"/>
    </ligand>
</feature>
<dbReference type="Proteomes" id="UP000183832">
    <property type="component" value="Unassembled WGS sequence"/>
</dbReference>
<evidence type="ECO:0000259" key="22">
    <source>
        <dbReference type="Pfam" id="PF00441"/>
    </source>
</evidence>
<evidence type="ECO:0000259" key="24">
    <source>
        <dbReference type="Pfam" id="PF02771"/>
    </source>
</evidence>
<dbReference type="InterPro" id="IPR046373">
    <property type="entry name" value="Acyl-CoA_Oxase/DH_mid-dom_sf"/>
</dbReference>
<comment type="catalytic activity">
    <reaction evidence="15">
        <text>hexanoyl-CoA + oxidized [electron-transfer flavoprotein] + H(+) = (2E)-hexenoyl-CoA + reduced [electron-transfer flavoprotein]</text>
        <dbReference type="Rhea" id="RHEA:43464"/>
        <dbReference type="Rhea" id="RHEA-COMP:10685"/>
        <dbReference type="Rhea" id="RHEA-COMP:10686"/>
        <dbReference type="ChEBI" id="CHEBI:15378"/>
        <dbReference type="ChEBI" id="CHEBI:57692"/>
        <dbReference type="ChEBI" id="CHEBI:58307"/>
        <dbReference type="ChEBI" id="CHEBI:62077"/>
        <dbReference type="ChEBI" id="CHEBI:62620"/>
    </reaction>
</comment>
<dbReference type="Pfam" id="PF00441">
    <property type="entry name" value="Acyl-CoA_dh_1"/>
    <property type="match status" value="1"/>
</dbReference>
<dbReference type="FunFam" id="1.10.540.10:FF:000007">
    <property type="entry name" value="Isovaleryl-CoA dehydrogenase, mitochondrial"/>
    <property type="match status" value="1"/>
</dbReference>
<feature type="binding site" evidence="18">
    <location>
        <begin position="272"/>
        <end position="275"/>
    </location>
    <ligand>
        <name>substrate</name>
    </ligand>
</feature>
<evidence type="ECO:0000256" key="5">
    <source>
        <dbReference type="ARBA" id="ARBA00012044"/>
    </source>
</evidence>
<feature type="domain" description="Acyl-CoA dehydrogenase/oxidase N-terminal" evidence="24">
    <location>
        <begin position="35"/>
        <end position="149"/>
    </location>
</feature>
<dbReference type="EMBL" id="CVRI01000018">
    <property type="protein sequence ID" value="CRK90394.1"/>
    <property type="molecule type" value="Genomic_DNA"/>
</dbReference>
<comment type="function">
    <text evidence="12">Catalyzes the conversion of isovaleryl-CoA/3-methylbutanoyl-CoA to 3-methylbut-2-enoyl-CoA as an intermediate step in the leucine (Leu) catabolic pathway. To a lesser extent, is also able to catalyze the oxidation of other saturated short-chain acyl-CoA thioesters as pentanoyl-CoA, hexenoyl-CoA and butenoyl-CoA.</text>
</comment>
<comment type="catalytic activity">
    <reaction evidence="14">
        <text>pentanoyl-CoA + oxidized [electron-transfer flavoprotein] + H(+) = (2E)-pentenoyl-CoA + reduced [electron-transfer flavoprotein]</text>
        <dbReference type="Rhea" id="RHEA:43456"/>
        <dbReference type="Rhea" id="RHEA-COMP:10685"/>
        <dbReference type="Rhea" id="RHEA-COMP:10686"/>
        <dbReference type="ChEBI" id="CHEBI:15378"/>
        <dbReference type="ChEBI" id="CHEBI:57389"/>
        <dbReference type="ChEBI" id="CHEBI:57692"/>
        <dbReference type="ChEBI" id="CHEBI:58307"/>
        <dbReference type="ChEBI" id="CHEBI:86160"/>
    </reaction>
</comment>
<feature type="compositionally biased region" description="Polar residues" evidence="21">
    <location>
        <begin position="509"/>
        <end position="528"/>
    </location>
</feature>
<dbReference type="STRING" id="568069.A0A1J1HS93"/>
<comment type="catalytic activity">
    <reaction evidence="16">
        <text>3-methylbutanoyl-CoA + oxidized [electron-transfer flavoprotein] + H(+) = 3-methylbut-2-enoyl-CoA + reduced [electron-transfer flavoprotein]</text>
        <dbReference type="Rhea" id="RHEA:12276"/>
        <dbReference type="Rhea" id="RHEA-COMP:10685"/>
        <dbReference type="Rhea" id="RHEA-COMP:10686"/>
        <dbReference type="ChEBI" id="CHEBI:15378"/>
        <dbReference type="ChEBI" id="CHEBI:57344"/>
        <dbReference type="ChEBI" id="CHEBI:57345"/>
        <dbReference type="ChEBI" id="CHEBI:57692"/>
        <dbReference type="ChEBI" id="CHEBI:58307"/>
        <dbReference type="EC" id="1.3.8.4"/>
    </reaction>
</comment>